<dbReference type="InterPro" id="IPR036427">
    <property type="entry name" value="Bromodomain-like_sf"/>
</dbReference>
<evidence type="ECO:0000256" key="2">
    <source>
        <dbReference type="PROSITE-ProRule" id="PRU00035"/>
    </source>
</evidence>
<dbReference type="Gene3D" id="1.20.920.10">
    <property type="entry name" value="Bromodomain-like"/>
    <property type="match status" value="1"/>
</dbReference>
<evidence type="ECO:0000256" key="1">
    <source>
        <dbReference type="ARBA" id="ARBA00023117"/>
    </source>
</evidence>
<dbReference type="Pfam" id="PF00439">
    <property type="entry name" value="Bromodomain"/>
    <property type="match status" value="1"/>
</dbReference>
<accession>K0SND5</accession>
<dbReference type="EMBL" id="AGNL01012678">
    <property type="protein sequence ID" value="EJK67753.1"/>
    <property type="molecule type" value="Genomic_DNA"/>
</dbReference>
<dbReference type="SUPFAM" id="SSF47370">
    <property type="entry name" value="Bromodomain"/>
    <property type="match status" value="1"/>
</dbReference>
<dbReference type="InterPro" id="IPR001487">
    <property type="entry name" value="Bromodomain"/>
</dbReference>
<dbReference type="PROSITE" id="PS50014">
    <property type="entry name" value="BROMODOMAIN_2"/>
    <property type="match status" value="1"/>
</dbReference>
<evidence type="ECO:0000313" key="6">
    <source>
        <dbReference type="Proteomes" id="UP000266841"/>
    </source>
</evidence>
<keyword evidence="6" id="KW-1185">Reference proteome</keyword>
<feature type="domain" description="Bromo" evidence="4">
    <location>
        <begin position="1"/>
        <end position="42"/>
    </location>
</feature>
<dbReference type="OrthoDB" id="6017at2759"/>
<evidence type="ECO:0000256" key="3">
    <source>
        <dbReference type="SAM" id="MobiDB-lite"/>
    </source>
</evidence>
<name>K0SND5_THAOC</name>
<comment type="caution">
    <text evidence="5">The sequence shown here is derived from an EMBL/GenBank/DDBJ whole genome shotgun (WGS) entry which is preliminary data.</text>
</comment>
<sequence length="235" mass="24944">DLGTVAEKLEQGSYNSFEAFQADVRLTFDNAMKYNTPDTTVHHVAKSFLKRLGWPEEVPGPVAKAAAKVGTENDGVSGPVAKQKPTSAQQHNPCDLSLPSPANLEDPARLRIDNDDVSKSSKSVAKAAATKSVLASAAQQKPNPTSAQQHDSCDLSLPSPASLEDPARLRIDNDDVSKSSKSVAKAAATKSKVLVSAAQDNLSRKIKVISRAGVTFYIVPLDIKSIVVESEGKIL</sequence>
<feature type="region of interest" description="Disordered" evidence="3">
    <location>
        <begin position="70"/>
        <end position="165"/>
    </location>
</feature>
<protein>
    <recommendedName>
        <fullName evidence="4">Bromo domain-containing protein</fullName>
    </recommendedName>
</protein>
<feature type="compositionally biased region" description="Polar residues" evidence="3">
    <location>
        <begin position="139"/>
        <end position="150"/>
    </location>
</feature>
<evidence type="ECO:0000313" key="5">
    <source>
        <dbReference type="EMBL" id="EJK67753.1"/>
    </source>
</evidence>
<feature type="compositionally biased region" description="Basic and acidic residues" evidence="3">
    <location>
        <begin position="106"/>
        <end position="119"/>
    </location>
</feature>
<evidence type="ECO:0000259" key="4">
    <source>
        <dbReference type="PROSITE" id="PS50014"/>
    </source>
</evidence>
<organism evidence="5 6">
    <name type="scientific">Thalassiosira oceanica</name>
    <name type="common">Marine diatom</name>
    <dbReference type="NCBI Taxonomy" id="159749"/>
    <lineage>
        <taxon>Eukaryota</taxon>
        <taxon>Sar</taxon>
        <taxon>Stramenopiles</taxon>
        <taxon>Ochrophyta</taxon>
        <taxon>Bacillariophyta</taxon>
        <taxon>Coscinodiscophyceae</taxon>
        <taxon>Thalassiosirophycidae</taxon>
        <taxon>Thalassiosirales</taxon>
        <taxon>Thalassiosiraceae</taxon>
        <taxon>Thalassiosira</taxon>
    </lineage>
</organism>
<dbReference type="PRINTS" id="PR00503">
    <property type="entry name" value="BROMODOMAIN"/>
</dbReference>
<dbReference type="AlphaFoldDB" id="K0SND5"/>
<dbReference type="PANTHER" id="PTHR45926">
    <property type="entry name" value="OSJNBA0053K19.4 PROTEIN"/>
    <property type="match status" value="1"/>
</dbReference>
<feature type="non-terminal residue" evidence="5">
    <location>
        <position position="1"/>
    </location>
</feature>
<gene>
    <name evidence="5" type="ORF">THAOC_11176</name>
</gene>
<dbReference type="Proteomes" id="UP000266841">
    <property type="component" value="Unassembled WGS sequence"/>
</dbReference>
<feature type="compositionally biased region" description="Low complexity" evidence="3">
    <location>
        <begin position="120"/>
        <end position="138"/>
    </location>
</feature>
<reference evidence="5 6" key="1">
    <citation type="journal article" date="2012" name="Genome Biol.">
        <title>Genome and low-iron response of an oceanic diatom adapted to chronic iron limitation.</title>
        <authorList>
            <person name="Lommer M."/>
            <person name="Specht M."/>
            <person name="Roy A.S."/>
            <person name="Kraemer L."/>
            <person name="Andreson R."/>
            <person name="Gutowska M.A."/>
            <person name="Wolf J."/>
            <person name="Bergner S.V."/>
            <person name="Schilhabel M.B."/>
            <person name="Klostermeier U.C."/>
            <person name="Beiko R.G."/>
            <person name="Rosenstiel P."/>
            <person name="Hippler M."/>
            <person name="Laroche J."/>
        </authorList>
    </citation>
    <scope>NUCLEOTIDE SEQUENCE [LARGE SCALE GENOMIC DNA]</scope>
    <source>
        <strain evidence="5 6">CCMP1005</strain>
    </source>
</reference>
<proteinExistence type="predicted"/>
<keyword evidence="1 2" id="KW-0103">Bromodomain</keyword>